<feature type="compositionally biased region" description="Pro residues" evidence="2">
    <location>
        <begin position="285"/>
        <end position="297"/>
    </location>
</feature>
<dbReference type="EMBL" id="VTFX01000006">
    <property type="protein sequence ID" value="KAD3456029.1"/>
    <property type="molecule type" value="Genomic_DNA"/>
</dbReference>
<keyword evidence="5" id="KW-1185">Reference proteome</keyword>
<evidence type="ECO:0000256" key="1">
    <source>
        <dbReference type="SAM" id="Coils"/>
    </source>
</evidence>
<dbReference type="PANTHER" id="PTHR38589">
    <property type="entry name" value="BLR0621 PROTEIN"/>
    <property type="match status" value="1"/>
</dbReference>
<dbReference type="AlphaFoldDB" id="A0A5N6MER8"/>
<organism evidence="4 5">
    <name type="scientific">Arthrobacter yangruifuii</name>
    <dbReference type="NCBI Taxonomy" id="2606616"/>
    <lineage>
        <taxon>Bacteria</taxon>
        <taxon>Bacillati</taxon>
        <taxon>Actinomycetota</taxon>
        <taxon>Actinomycetes</taxon>
        <taxon>Micrococcales</taxon>
        <taxon>Micrococcaceae</taxon>
        <taxon>Arthrobacter</taxon>
    </lineage>
</organism>
<feature type="signal peptide" evidence="3">
    <location>
        <begin position="1"/>
        <end position="17"/>
    </location>
</feature>
<evidence type="ECO:0000313" key="5">
    <source>
        <dbReference type="Proteomes" id="UP000326852"/>
    </source>
</evidence>
<proteinExistence type="predicted"/>
<accession>A0A5N6MER8</accession>
<dbReference type="PANTHER" id="PTHR38589:SF1">
    <property type="entry name" value="BLR0621 PROTEIN"/>
    <property type="match status" value="1"/>
</dbReference>
<keyword evidence="1" id="KW-0175">Coiled coil</keyword>
<feature type="chain" id="PRO_5024848982" description="YkuD domain-containing protein" evidence="3">
    <location>
        <begin position="18"/>
        <end position="346"/>
    </location>
</feature>
<comment type="caution">
    <text evidence="4">The sequence shown here is derived from an EMBL/GenBank/DDBJ whole genome shotgun (WGS) entry which is preliminary data.</text>
</comment>
<keyword evidence="3" id="KW-0732">Signal</keyword>
<gene>
    <name evidence="4" type="ORF">GD627_15090</name>
</gene>
<reference evidence="4 5" key="1">
    <citation type="submission" date="2019-08" db="EMBL/GenBank/DDBJ databases">
        <title>Arthrobacter sp. nov., isolated from plateau pika and Tibetan wild ass.</title>
        <authorList>
            <person name="Ge Y."/>
        </authorList>
    </citation>
    <scope>NUCLEOTIDE SEQUENCE [LARGE SCALE GENOMIC DNA]</scope>
    <source>
        <strain evidence="4 5">785</strain>
    </source>
</reference>
<dbReference type="Proteomes" id="UP000326852">
    <property type="component" value="Unassembled WGS sequence"/>
</dbReference>
<evidence type="ECO:0000313" key="4">
    <source>
        <dbReference type="EMBL" id="KAD3456029.1"/>
    </source>
</evidence>
<feature type="coiled-coil region" evidence="1">
    <location>
        <begin position="232"/>
        <end position="259"/>
    </location>
</feature>
<evidence type="ECO:0000256" key="2">
    <source>
        <dbReference type="SAM" id="MobiDB-lite"/>
    </source>
</evidence>
<protein>
    <recommendedName>
        <fullName evidence="6">YkuD domain-containing protein</fullName>
    </recommendedName>
</protein>
<feature type="compositionally biased region" description="Basic and acidic residues" evidence="2">
    <location>
        <begin position="308"/>
        <end position="346"/>
    </location>
</feature>
<feature type="region of interest" description="Disordered" evidence="2">
    <location>
        <begin position="284"/>
        <end position="346"/>
    </location>
</feature>
<evidence type="ECO:0000256" key="3">
    <source>
        <dbReference type="SAM" id="SignalP"/>
    </source>
</evidence>
<name>A0A5N6MER8_9MICC</name>
<dbReference type="RefSeq" id="WP_152273223.1">
    <property type="nucleotide sequence ID" value="NZ_VTFX01000006.1"/>
</dbReference>
<sequence>MAAVATGSLLLAAPAAAAPQESDPCARLSAGEVRYDVAGAQRVTFTTAEKYGATKTRITGCVRRGDGYELEWESWGFSGRNGFAPPGSMWENTLYSPTGSFTLTEALGRSDPGTGLTYHTVTRGSRWGGEHGPTYNQYFEGKGGPADEDLWRYMGQGLYEQAAVINWNRPPDMPTRQGASFAIFFHAGYAPTWGCISTDLSTVVRLLKTAVPGDRMVMGTVDDVFTASTAASDAAASAAARAEEKAEAAQERTDALTTGAMTLAALAVGAFLVRLAFRGMEPKAPAVPPAPQGPPVPSGTEALPAGAEEPHIEQPHIEEPHIEEPHMEEGPPDHPQAHHPSDNLSR</sequence>
<evidence type="ECO:0008006" key="6">
    <source>
        <dbReference type="Google" id="ProtNLM"/>
    </source>
</evidence>